<dbReference type="AlphaFoldDB" id="A0A0J9Y772"/>
<dbReference type="OMA" id="TELFLRC"/>
<proteinExistence type="predicted"/>
<protein>
    <submittedName>
        <fullName evidence="2">Bm1101</fullName>
    </submittedName>
</protein>
<evidence type="ECO:0000256" key="1">
    <source>
        <dbReference type="SAM" id="SignalP"/>
    </source>
</evidence>
<organism evidence="2">
    <name type="scientific">Brugia malayi</name>
    <name type="common">Filarial nematode worm</name>
    <dbReference type="NCBI Taxonomy" id="6279"/>
    <lineage>
        <taxon>Eukaryota</taxon>
        <taxon>Metazoa</taxon>
        <taxon>Ecdysozoa</taxon>
        <taxon>Nematoda</taxon>
        <taxon>Chromadorea</taxon>
        <taxon>Rhabditida</taxon>
        <taxon>Spirurina</taxon>
        <taxon>Spiruromorpha</taxon>
        <taxon>Filarioidea</taxon>
        <taxon>Onchocercidae</taxon>
        <taxon>Brugia</taxon>
    </lineage>
</organism>
<dbReference type="EMBL" id="LN855403">
    <property type="protein sequence ID" value="CDQ03269.1"/>
    <property type="molecule type" value="Genomic_DNA"/>
</dbReference>
<evidence type="ECO:0000313" key="2">
    <source>
        <dbReference type="EMBL" id="CDQ03269.1"/>
    </source>
</evidence>
<reference evidence="2" key="1">
    <citation type="journal article" date="2007" name="Science">
        <title>Draft genome of the filarial nematode parasite Brugia malayi.</title>
        <authorList>
            <person name="Ghedin E."/>
            <person name="Wang S."/>
            <person name="Spiro D."/>
            <person name="Caler E."/>
            <person name="Zhao Q."/>
            <person name="Crabtree J."/>
            <person name="Allen J.E."/>
            <person name="Delcher A.L."/>
            <person name="Guiliano D.B."/>
            <person name="Miranda-Saavedra D."/>
            <person name="Angiuoli S.V."/>
            <person name="Creasy T."/>
            <person name="Amedeo P."/>
            <person name="Haas B."/>
            <person name="El-Sayed N.M."/>
            <person name="Wortman J.R."/>
            <person name="Feldblyum T."/>
            <person name="Tallon L."/>
            <person name="Schatz M."/>
            <person name="Shumway M."/>
            <person name="Koo H."/>
            <person name="Salzberg S.L."/>
            <person name="Schobel S."/>
            <person name="Pertea M."/>
            <person name="Pop M."/>
            <person name="White O."/>
            <person name="Barton G.J."/>
            <person name="Carlow C.K."/>
            <person name="Crawford M.J."/>
            <person name="Daub J."/>
            <person name="Dimmic M.W."/>
            <person name="Estes C.F."/>
            <person name="Foster J.M."/>
            <person name="Ganatra M."/>
            <person name="Gregory W.F."/>
            <person name="Johnson N.M."/>
            <person name="Jin J."/>
            <person name="Komuniecki R."/>
            <person name="Korf I."/>
            <person name="Kumar S."/>
            <person name="Laney S."/>
            <person name="Li B.W."/>
            <person name="Li W."/>
            <person name="Lindblom T.H."/>
            <person name="Lustigman S."/>
            <person name="Ma D."/>
            <person name="Maina C.V."/>
            <person name="Martin D.M."/>
            <person name="McCarter J.P."/>
            <person name="McReynolds L."/>
            <person name="Mitreva M."/>
            <person name="Nutman T.B."/>
            <person name="Parkinson J."/>
            <person name="Peregrin-Alvarez J.M."/>
            <person name="Poole C."/>
            <person name="Ren Q."/>
            <person name="Saunders L."/>
            <person name="Sluder A.E."/>
            <person name="Smith K."/>
            <person name="Stanke M."/>
            <person name="Unnasch T.R."/>
            <person name="Ware J."/>
            <person name="Wei A.D."/>
            <person name="Weil G."/>
            <person name="Williams D.J."/>
            <person name="Zhang Y."/>
            <person name="Williams S.A."/>
            <person name="Fraser-Liggett C."/>
            <person name="Slatko B."/>
            <person name="Blaxter M.L."/>
            <person name="Scott A.L."/>
        </authorList>
    </citation>
    <scope>NUCLEOTIDE SEQUENCE</scope>
    <source>
        <strain evidence="2">FR3</strain>
    </source>
</reference>
<gene>
    <name evidence="2" type="ORF">Bm1101</name>
    <name evidence="2" type="ORF">BM_Bm1101</name>
</gene>
<feature type="chain" id="PRO_5007412706" evidence="1">
    <location>
        <begin position="25"/>
        <end position="104"/>
    </location>
</feature>
<sequence>MLNDMMMITMLCIILCIIAPIFNANVYRTTNDTEIVPFNITSDDFKINSSTSAPTLLEKINDVIEQSIFLCMNSTELFLRCCSCSNIDDIDDSDDSSDKFYFYP</sequence>
<feature type="signal peptide" evidence="1">
    <location>
        <begin position="1"/>
        <end position="24"/>
    </location>
</feature>
<name>A0A0J9Y772_BRUMA</name>
<keyword evidence="1" id="KW-0732">Signal</keyword>
<accession>A0A0J9Y772</accession>
<reference evidence="2" key="2">
    <citation type="submission" date="2012-12" db="EMBL/GenBank/DDBJ databases">
        <authorList>
            <person name="Gao Y.W."/>
            <person name="Fan S.T."/>
            <person name="Sun H.T."/>
            <person name="Wang Z."/>
            <person name="Gao X.L."/>
            <person name="Li Y.G."/>
            <person name="Wang T.C."/>
            <person name="Zhang K."/>
            <person name="Xu W.W."/>
            <person name="Yu Z.J."/>
            <person name="Xia X.Z."/>
        </authorList>
    </citation>
    <scope>NUCLEOTIDE SEQUENCE</scope>
    <source>
        <strain evidence="2">FR3</strain>
    </source>
</reference>